<accession>A0AAX6NC33</accession>
<comment type="caution">
    <text evidence="1">The sequence shown here is derived from an EMBL/GenBank/DDBJ whole genome shotgun (WGS) entry which is preliminary data.</text>
</comment>
<organism evidence="1 2">
    <name type="scientific">Priestia aryabhattai</name>
    <name type="common">Bacillus aryabhattai</name>
    <dbReference type="NCBI Taxonomy" id="412384"/>
    <lineage>
        <taxon>Bacteria</taxon>
        <taxon>Bacillati</taxon>
        <taxon>Bacillota</taxon>
        <taxon>Bacilli</taxon>
        <taxon>Bacillales</taxon>
        <taxon>Bacillaceae</taxon>
        <taxon>Priestia</taxon>
    </lineage>
</organism>
<evidence type="ECO:0000313" key="2">
    <source>
        <dbReference type="Proteomes" id="UP001269400"/>
    </source>
</evidence>
<dbReference type="RefSeq" id="WP_316910675.1">
    <property type="nucleotide sequence ID" value="NZ_JAPTGD010000002.1"/>
</dbReference>
<sequence length="162" mass="18981">MVENVWLVKTFKEWAKRFTEAEIPYVALDEHKIDQDYGKLTEEEKKALFANLKENSKEPRQWGAVKGFFDQFYNDVSEGDIVVIGTGQTTKFNTYAVAKVTSGAYYIDAPDSTHSRHRRNIQILWQGEPIQVDKWGHARRIELLNSEERLKQFIEVYTQLKH</sequence>
<dbReference type="Proteomes" id="UP001269400">
    <property type="component" value="Unassembled WGS sequence"/>
</dbReference>
<dbReference type="AlphaFoldDB" id="A0AAX6NC33"/>
<gene>
    <name evidence="1" type="ORF">O0Q50_19935</name>
</gene>
<reference evidence="1" key="1">
    <citation type="journal article" date="2022" name="J Environ Chem Eng">
        <title>Biodegradation of petroleum oil using a constructed nonpathogenic and heavy metal-tolerant bacterial consortium isolated from marine sponges.</title>
        <authorList>
            <person name="Dechsakulwatana C."/>
            <person name="Rungsihiranrut A."/>
            <person name="Muangchinda C."/>
            <person name="Ningthoujam R."/>
            <person name="Klankeo P."/>
            <person name="Pinyakong O."/>
        </authorList>
    </citation>
    <scope>NUCLEOTIDE SEQUENCE</scope>
    <source>
        <strain evidence="1">TL01-2</strain>
    </source>
</reference>
<protein>
    <submittedName>
        <fullName evidence="1">Uncharacterized protein</fullName>
    </submittedName>
</protein>
<reference evidence="1" key="2">
    <citation type="submission" date="2022-12" db="EMBL/GenBank/DDBJ databases">
        <authorList>
            <person name="Dechsakulwatana C."/>
            <person name="Rungsihiranrut A."/>
            <person name="Muangchinda C."/>
            <person name="Ningthoujam R."/>
            <person name="Klankeo P."/>
            <person name="Pinyakong O."/>
        </authorList>
    </citation>
    <scope>NUCLEOTIDE SEQUENCE</scope>
    <source>
        <strain evidence="1">TL01-2</strain>
    </source>
</reference>
<dbReference type="EMBL" id="JAPTGD010000002">
    <property type="protein sequence ID" value="MDU9693448.1"/>
    <property type="molecule type" value="Genomic_DNA"/>
</dbReference>
<name>A0AAX6NC33_PRIAR</name>
<evidence type="ECO:0000313" key="1">
    <source>
        <dbReference type="EMBL" id="MDU9693448.1"/>
    </source>
</evidence>
<proteinExistence type="predicted"/>